<dbReference type="RefSeq" id="WP_171362172.1">
    <property type="nucleotide sequence ID" value="NZ_VTXC01000070.1"/>
</dbReference>
<name>A0A7Y4A1V2_9VIBR</name>
<proteinExistence type="predicted"/>
<protein>
    <submittedName>
        <fullName evidence="2">DUF4157 domain-containing protein</fullName>
    </submittedName>
</protein>
<evidence type="ECO:0000313" key="3">
    <source>
        <dbReference type="Proteomes" id="UP000565719"/>
    </source>
</evidence>
<organism evidence="2 3">
    <name type="scientific">Vibrio pectenicida</name>
    <dbReference type="NCBI Taxonomy" id="62763"/>
    <lineage>
        <taxon>Bacteria</taxon>
        <taxon>Pseudomonadati</taxon>
        <taxon>Pseudomonadota</taxon>
        <taxon>Gammaproteobacteria</taxon>
        <taxon>Vibrionales</taxon>
        <taxon>Vibrionaceae</taxon>
        <taxon>Vibrio</taxon>
    </lineage>
</organism>
<dbReference type="Proteomes" id="UP000565719">
    <property type="component" value="Unassembled WGS sequence"/>
</dbReference>
<feature type="domain" description="eCIS core" evidence="1">
    <location>
        <begin position="47"/>
        <end position="113"/>
    </location>
</feature>
<dbReference type="Pfam" id="PF13699">
    <property type="entry name" value="eCIS_core"/>
    <property type="match status" value="1"/>
</dbReference>
<reference evidence="2 3" key="1">
    <citation type="submission" date="2019-09" db="EMBL/GenBank/DDBJ databases">
        <title>Draft genome sequencing and comparative genomics of hatchery-associated Vibrios.</title>
        <authorList>
            <person name="Kehlet-Delgado H."/>
            <person name="Mueller R.S."/>
        </authorList>
    </citation>
    <scope>NUCLEOTIDE SEQUENCE [LARGE SCALE GENOMIC DNA]</scope>
    <source>
        <strain evidence="2 3">99-46-Y</strain>
    </source>
</reference>
<dbReference type="EMBL" id="VTXC01000070">
    <property type="protein sequence ID" value="NOH73187.1"/>
    <property type="molecule type" value="Genomic_DNA"/>
</dbReference>
<dbReference type="AlphaFoldDB" id="A0A7Y4A1V2"/>
<accession>A0A7Y4A1V2</accession>
<evidence type="ECO:0000313" key="2">
    <source>
        <dbReference type="EMBL" id="NOH73187.1"/>
    </source>
</evidence>
<dbReference type="InterPro" id="IPR025295">
    <property type="entry name" value="eCIS_core_dom"/>
</dbReference>
<sequence>MKTQPYLKRINLKRINPPLFGVKHHKWLAQRAASNAASPCVKVATKPLPVSLRQGMERISGVNLQRVRVHYNSHKPAQVQAHAYAQGEDIYLAPGQESHLPHELGHVVQQKMGMVEPTMEVNGVAVNDDPRLEQHATELGEMAVRAGRQAP</sequence>
<evidence type="ECO:0000259" key="1">
    <source>
        <dbReference type="Pfam" id="PF13699"/>
    </source>
</evidence>
<comment type="caution">
    <text evidence="2">The sequence shown here is derived from an EMBL/GenBank/DDBJ whole genome shotgun (WGS) entry which is preliminary data.</text>
</comment>
<gene>
    <name evidence="2" type="ORF">F0225_17860</name>
</gene>